<organism evidence="6 8">
    <name type="scientific">Ooceraea biroi</name>
    <name type="common">Clonal raider ant</name>
    <name type="synonym">Cerapachys biroi</name>
    <dbReference type="NCBI Taxonomy" id="2015173"/>
    <lineage>
        <taxon>Eukaryota</taxon>
        <taxon>Metazoa</taxon>
        <taxon>Ecdysozoa</taxon>
        <taxon>Arthropoda</taxon>
        <taxon>Hexapoda</taxon>
        <taxon>Insecta</taxon>
        <taxon>Pterygota</taxon>
        <taxon>Neoptera</taxon>
        <taxon>Endopterygota</taxon>
        <taxon>Hymenoptera</taxon>
        <taxon>Apocrita</taxon>
        <taxon>Aculeata</taxon>
        <taxon>Formicoidea</taxon>
        <taxon>Formicidae</taxon>
        <taxon>Dorylinae</taxon>
        <taxon>Ooceraea</taxon>
    </lineage>
</organism>
<feature type="chain" id="PRO_5035982408" evidence="5">
    <location>
        <begin position="23"/>
        <end position="249"/>
    </location>
</feature>
<proteinExistence type="inferred from homology"/>
<dbReference type="InterPro" id="IPR006170">
    <property type="entry name" value="PBP/GOBP"/>
</dbReference>
<dbReference type="PANTHER" id="PTHR21066:SF9">
    <property type="entry name" value="ODORANT-BINDING PROTEIN 59A"/>
    <property type="match status" value="1"/>
</dbReference>
<dbReference type="GO" id="GO:0005576">
    <property type="term" value="C:extracellular region"/>
    <property type="evidence" value="ECO:0007669"/>
    <property type="project" value="UniProtKB-SubCell"/>
</dbReference>
<dbReference type="Proteomes" id="UP000279307">
    <property type="component" value="Chromosome 7"/>
</dbReference>
<reference evidence="7" key="3">
    <citation type="submission" date="2018-07" db="EMBL/GenBank/DDBJ databases">
        <authorList>
            <person name="Mckenzie S.K."/>
            <person name="Kronauer D.J.C."/>
        </authorList>
    </citation>
    <scope>NUCLEOTIDE SEQUENCE</scope>
    <source>
        <strain evidence="7">Clonal line C1</strain>
    </source>
</reference>
<accession>A0A026WHY9</accession>
<feature type="compositionally biased region" description="Low complexity" evidence="4">
    <location>
        <begin position="94"/>
        <end position="112"/>
    </location>
</feature>
<evidence type="ECO:0000256" key="5">
    <source>
        <dbReference type="SAM" id="SignalP"/>
    </source>
</evidence>
<dbReference type="Pfam" id="PF01395">
    <property type="entry name" value="PBP_GOBP"/>
    <property type="match status" value="1"/>
</dbReference>
<dbReference type="InterPro" id="IPR052295">
    <property type="entry name" value="Odorant-binding_protein"/>
</dbReference>
<keyword evidence="5" id="KW-0732">Signal</keyword>
<evidence type="ECO:0000313" key="7">
    <source>
        <dbReference type="EMBL" id="RLU20266.1"/>
    </source>
</evidence>
<dbReference type="GO" id="GO:0005549">
    <property type="term" value="F:odorant binding"/>
    <property type="evidence" value="ECO:0007669"/>
    <property type="project" value="InterPro"/>
</dbReference>
<comment type="similarity">
    <text evidence="2">Belongs to the PBP/GOBP family.</text>
</comment>
<protein>
    <submittedName>
        <fullName evidence="7">ObirObp59a</fullName>
    </submittedName>
</protein>
<evidence type="ECO:0000256" key="2">
    <source>
        <dbReference type="ARBA" id="ARBA00008098"/>
    </source>
</evidence>
<evidence type="ECO:0000313" key="8">
    <source>
        <dbReference type="Proteomes" id="UP000053097"/>
    </source>
</evidence>
<evidence type="ECO:0000256" key="1">
    <source>
        <dbReference type="ARBA" id="ARBA00004613"/>
    </source>
</evidence>
<evidence type="ECO:0000313" key="9">
    <source>
        <dbReference type="Proteomes" id="UP000279307"/>
    </source>
</evidence>
<dbReference type="EMBL" id="KK107238">
    <property type="protein sequence ID" value="EZA54714.1"/>
    <property type="molecule type" value="Genomic_DNA"/>
</dbReference>
<reference evidence="6 8" key="1">
    <citation type="journal article" date="2014" name="Curr. Biol.">
        <title>The genome of the clonal raider ant Cerapachys biroi.</title>
        <authorList>
            <person name="Oxley P.R."/>
            <person name="Ji L."/>
            <person name="Fetter-Pruneda I."/>
            <person name="McKenzie S.K."/>
            <person name="Li C."/>
            <person name="Hu H."/>
            <person name="Zhang G."/>
            <person name="Kronauer D.J."/>
        </authorList>
    </citation>
    <scope>NUCLEOTIDE SEQUENCE [LARGE SCALE GENOMIC DNA]</scope>
</reference>
<reference evidence="7 9" key="2">
    <citation type="journal article" date="2018" name="Genome Res.">
        <title>The genomic architecture and molecular evolution of ant odorant receptors.</title>
        <authorList>
            <person name="McKenzie S.K."/>
            <person name="Kronauer D.J.C."/>
        </authorList>
    </citation>
    <scope>NUCLEOTIDE SEQUENCE [LARGE SCALE GENOMIC DNA]</scope>
    <source>
        <strain evidence="7">Clonal line C1</strain>
    </source>
</reference>
<dbReference type="Gene3D" id="1.10.238.20">
    <property type="entry name" value="Pheromone/general odorant binding protein domain"/>
    <property type="match status" value="1"/>
</dbReference>
<dbReference type="AlphaFoldDB" id="A0A026WHY9"/>
<gene>
    <name evidence="7" type="ORF">DMN91_006873</name>
    <name evidence="6" type="ORF">X777_04999</name>
</gene>
<dbReference type="SUPFAM" id="SSF47565">
    <property type="entry name" value="Insect pheromone/odorant-binding proteins"/>
    <property type="match status" value="1"/>
</dbReference>
<feature type="compositionally biased region" description="Polar residues" evidence="4">
    <location>
        <begin position="83"/>
        <end position="93"/>
    </location>
</feature>
<name>A0A026WHY9_OOCBI</name>
<dbReference type="InterPro" id="IPR036728">
    <property type="entry name" value="PBP_GOBP_sf"/>
</dbReference>
<dbReference type="Proteomes" id="UP000053097">
    <property type="component" value="Unassembled WGS sequence"/>
</dbReference>
<evidence type="ECO:0000256" key="4">
    <source>
        <dbReference type="SAM" id="MobiDB-lite"/>
    </source>
</evidence>
<dbReference type="PANTHER" id="PTHR21066">
    <property type="entry name" value="ODORANT-BINDING PROTEIN 59A-RELATED"/>
    <property type="match status" value="1"/>
</dbReference>
<sequence>MTRVILVALCSVCLLLVEPVTSLKCRTGVQQADEQFRKIVQMCKKRYTNDDVYSDDSSSNDEESDDSLGVDVFDTKFFLSGDSRSSNAQSWKDQNNNWNHGNNQRNGNNQHHSFNYTNGNWRDGQYPNRGSNNRDFVSTDGNFRPNYGQVYNNNPESYNKEQEQACIIQCFFNELNVVDHRGFPEQNSIIQLMTQNTHNPELQDFVEEAIIECYHYLSSDMKQEKCRFSQNLLTCLADKGKERCEDWDD</sequence>
<evidence type="ECO:0000256" key="3">
    <source>
        <dbReference type="ARBA" id="ARBA00022525"/>
    </source>
</evidence>
<keyword evidence="3" id="KW-0964">Secreted</keyword>
<feature type="region of interest" description="Disordered" evidence="4">
    <location>
        <begin position="83"/>
        <end position="133"/>
    </location>
</feature>
<comment type="subcellular location">
    <subcellularLocation>
        <location evidence="1">Secreted</location>
    </subcellularLocation>
</comment>
<feature type="signal peptide" evidence="5">
    <location>
        <begin position="1"/>
        <end position="22"/>
    </location>
</feature>
<keyword evidence="8" id="KW-1185">Reference proteome</keyword>
<dbReference type="OrthoDB" id="189226at2759"/>
<evidence type="ECO:0000313" key="6">
    <source>
        <dbReference type="EMBL" id="EZA54714.1"/>
    </source>
</evidence>
<dbReference type="EMBL" id="QOIP01000007">
    <property type="protein sequence ID" value="RLU20266.1"/>
    <property type="molecule type" value="Genomic_DNA"/>
</dbReference>
<dbReference type="OMA" id="QCVAQCF"/>